<dbReference type="RefSeq" id="WP_190885949.1">
    <property type="nucleotide sequence ID" value="NZ_JACWZY010000003.1"/>
</dbReference>
<dbReference type="GO" id="GO:0015074">
    <property type="term" value="P:DNA integration"/>
    <property type="evidence" value="ECO:0007669"/>
    <property type="project" value="InterPro"/>
</dbReference>
<evidence type="ECO:0000313" key="2">
    <source>
        <dbReference type="EMBL" id="MBD2700096.1"/>
    </source>
</evidence>
<accession>A0A926XUX7</accession>
<name>A0A926XUX7_9BACT</name>
<dbReference type="Proteomes" id="UP000598820">
    <property type="component" value="Unassembled WGS sequence"/>
</dbReference>
<keyword evidence="3" id="KW-1185">Reference proteome</keyword>
<dbReference type="InterPro" id="IPR001584">
    <property type="entry name" value="Integrase_cat-core"/>
</dbReference>
<dbReference type="PANTHER" id="PTHR46889">
    <property type="entry name" value="TRANSPOSASE INSF FOR INSERTION SEQUENCE IS3B-RELATED"/>
    <property type="match status" value="1"/>
</dbReference>
<evidence type="ECO:0000259" key="1">
    <source>
        <dbReference type="Pfam" id="PF13683"/>
    </source>
</evidence>
<dbReference type="InterPro" id="IPR050900">
    <property type="entry name" value="Transposase_IS3/IS150/IS904"/>
</dbReference>
<organism evidence="2 3">
    <name type="scientific">Spirosoma profusum</name>
    <dbReference type="NCBI Taxonomy" id="2771354"/>
    <lineage>
        <taxon>Bacteria</taxon>
        <taxon>Pseudomonadati</taxon>
        <taxon>Bacteroidota</taxon>
        <taxon>Cytophagia</taxon>
        <taxon>Cytophagales</taxon>
        <taxon>Cytophagaceae</taxon>
        <taxon>Spirosoma</taxon>
    </lineage>
</organism>
<dbReference type="InterPro" id="IPR012337">
    <property type="entry name" value="RNaseH-like_sf"/>
</dbReference>
<reference evidence="2" key="1">
    <citation type="submission" date="2020-09" db="EMBL/GenBank/DDBJ databases">
        <authorList>
            <person name="Kim M.K."/>
        </authorList>
    </citation>
    <scope>NUCLEOTIDE SEQUENCE</scope>
    <source>
        <strain evidence="2">BT702</strain>
    </source>
</reference>
<dbReference type="AlphaFoldDB" id="A0A926XUX7"/>
<evidence type="ECO:0000313" key="3">
    <source>
        <dbReference type="Proteomes" id="UP000598820"/>
    </source>
</evidence>
<dbReference type="EMBL" id="JACWZY010000003">
    <property type="protein sequence ID" value="MBD2700096.1"/>
    <property type="molecule type" value="Genomic_DNA"/>
</dbReference>
<gene>
    <name evidence="2" type="ORF">IC229_05585</name>
</gene>
<comment type="caution">
    <text evidence="2">The sequence shown here is derived from an EMBL/GenBank/DDBJ whole genome shotgun (WGS) entry which is preliminary data.</text>
</comment>
<dbReference type="Pfam" id="PF13683">
    <property type="entry name" value="rve_3"/>
    <property type="match status" value="1"/>
</dbReference>
<dbReference type="PANTHER" id="PTHR46889:SF4">
    <property type="entry name" value="TRANSPOSASE INSO FOR INSERTION SEQUENCE ELEMENT IS911B-RELATED"/>
    <property type="match status" value="1"/>
</dbReference>
<proteinExistence type="predicted"/>
<feature type="domain" description="Integrase catalytic" evidence="1">
    <location>
        <begin position="4"/>
        <end position="64"/>
    </location>
</feature>
<dbReference type="SUPFAM" id="SSF53098">
    <property type="entry name" value="Ribonuclease H-like"/>
    <property type="match status" value="1"/>
</dbReference>
<sequence>MSRLDDPYDNAFIESYWSRLNRAARAALILQGIFENLEDARTELFEYIECYYNRKRKHSSLGYKSSKQIENEYFLNLSKTTH</sequence>
<protein>
    <submittedName>
        <fullName evidence="2">Transposase</fullName>
    </submittedName>
</protein>